<dbReference type="EMBL" id="QGDQ01000045">
    <property type="protein sequence ID" value="PWJ46859.1"/>
    <property type="molecule type" value="Genomic_DNA"/>
</dbReference>
<dbReference type="AlphaFoldDB" id="A0A315ZNM5"/>
<protein>
    <submittedName>
        <fullName evidence="2">Uncharacterized protein</fullName>
    </submittedName>
</protein>
<dbReference type="RefSeq" id="WP_109776628.1">
    <property type="nucleotide sequence ID" value="NZ_QGDQ01000045.1"/>
</dbReference>
<proteinExistence type="predicted"/>
<evidence type="ECO:0000256" key="1">
    <source>
        <dbReference type="SAM" id="MobiDB-lite"/>
    </source>
</evidence>
<dbReference type="Proteomes" id="UP000245469">
    <property type="component" value="Unassembled WGS sequence"/>
</dbReference>
<reference evidence="2 3" key="1">
    <citation type="submission" date="2018-03" db="EMBL/GenBank/DDBJ databases">
        <title>Genomic Encyclopedia of Archaeal and Bacterial Type Strains, Phase II (KMG-II): from individual species to whole genera.</title>
        <authorList>
            <person name="Goeker M."/>
        </authorList>
    </citation>
    <scope>NUCLEOTIDE SEQUENCE [LARGE SCALE GENOMIC DNA]</scope>
    <source>
        <strain evidence="2 3">DSM 44889</strain>
    </source>
</reference>
<evidence type="ECO:0000313" key="2">
    <source>
        <dbReference type="EMBL" id="PWJ46859.1"/>
    </source>
</evidence>
<comment type="caution">
    <text evidence="2">The sequence shown here is derived from an EMBL/GenBank/DDBJ whole genome shotgun (WGS) entry which is preliminary data.</text>
</comment>
<organism evidence="2 3">
    <name type="scientific">Quadrisphaera granulorum</name>
    <dbReference type="NCBI Taxonomy" id="317664"/>
    <lineage>
        <taxon>Bacteria</taxon>
        <taxon>Bacillati</taxon>
        <taxon>Actinomycetota</taxon>
        <taxon>Actinomycetes</taxon>
        <taxon>Kineosporiales</taxon>
        <taxon>Kineosporiaceae</taxon>
        <taxon>Quadrisphaera</taxon>
    </lineage>
</organism>
<keyword evidence="3" id="KW-1185">Reference proteome</keyword>
<evidence type="ECO:0000313" key="3">
    <source>
        <dbReference type="Proteomes" id="UP000245469"/>
    </source>
</evidence>
<gene>
    <name evidence="2" type="ORF">BXY45_14514</name>
</gene>
<accession>A0A315ZNM5</accession>
<feature type="region of interest" description="Disordered" evidence="1">
    <location>
        <begin position="37"/>
        <end position="59"/>
    </location>
</feature>
<sequence>MTVSEQRANPKLAPDWSILDFADPDLLANLDGDQKVVRRDQDHLRERQQRRREEREHRA</sequence>
<name>A0A315ZNM5_9ACTN</name>